<protein>
    <submittedName>
        <fullName evidence="1">Uncharacterized protein</fullName>
    </submittedName>
</protein>
<name>A0ABY7CBS7_9BASI</name>
<sequence>MRSKSIVKIRETHSAQHYHIHTYPVLGEKTWMQQLKNSAIPKGIASELLSAPAPPPALPGPANWSGRFLDRCFPPGIWTGVVHPVCGQKLSIRFFWAGAAHPVSGQALVFLDNGLSNRFDGRVDRVQRCTGEESLPIRDSVDRLPKRISLPSRSNRHIPALH</sequence>
<evidence type="ECO:0000313" key="1">
    <source>
        <dbReference type="EMBL" id="WAQ82666.1"/>
    </source>
</evidence>
<dbReference type="Proteomes" id="UP001164743">
    <property type="component" value="Chromosome 3A"/>
</dbReference>
<dbReference type="EMBL" id="CP110423">
    <property type="protein sequence ID" value="WAQ82666.1"/>
    <property type="molecule type" value="Genomic_DNA"/>
</dbReference>
<keyword evidence="2" id="KW-1185">Reference proteome</keyword>
<gene>
    <name evidence="1" type="ORF">PtA15_3A29</name>
</gene>
<dbReference type="GeneID" id="77808138"/>
<evidence type="ECO:0000313" key="2">
    <source>
        <dbReference type="Proteomes" id="UP001164743"/>
    </source>
</evidence>
<proteinExistence type="predicted"/>
<accession>A0ABY7CBS7</accession>
<organism evidence="1 2">
    <name type="scientific">Puccinia triticina</name>
    <dbReference type="NCBI Taxonomy" id="208348"/>
    <lineage>
        <taxon>Eukaryota</taxon>
        <taxon>Fungi</taxon>
        <taxon>Dikarya</taxon>
        <taxon>Basidiomycota</taxon>
        <taxon>Pucciniomycotina</taxon>
        <taxon>Pucciniomycetes</taxon>
        <taxon>Pucciniales</taxon>
        <taxon>Pucciniaceae</taxon>
        <taxon>Puccinia</taxon>
    </lineage>
</organism>
<dbReference type="RefSeq" id="XP_053018221.1">
    <property type="nucleotide sequence ID" value="XM_053167254.1"/>
</dbReference>
<reference evidence="1" key="1">
    <citation type="submission" date="2022-10" db="EMBL/GenBank/DDBJ databases">
        <title>Puccinia triticina Genome sequencing and assembly.</title>
        <authorList>
            <person name="Li C."/>
        </authorList>
    </citation>
    <scope>NUCLEOTIDE SEQUENCE</scope>
    <source>
        <strain evidence="1">Pt15</strain>
    </source>
</reference>